<keyword evidence="2" id="KW-0812">Transmembrane</keyword>
<evidence type="ECO:0000256" key="1">
    <source>
        <dbReference type="SAM" id="MobiDB-lite"/>
    </source>
</evidence>
<feature type="transmembrane region" description="Helical" evidence="2">
    <location>
        <begin position="51"/>
        <end position="74"/>
    </location>
</feature>
<keyword evidence="2" id="KW-0472">Membrane</keyword>
<name>A0ABV4CMJ2_9PSEU</name>
<gene>
    <name evidence="3" type="ORF">AB8O55_18265</name>
</gene>
<accession>A0ABV4CMJ2</accession>
<evidence type="ECO:0000313" key="4">
    <source>
        <dbReference type="Proteomes" id="UP001564626"/>
    </source>
</evidence>
<dbReference type="EMBL" id="JBGEHV010000035">
    <property type="protein sequence ID" value="MEY8041352.1"/>
    <property type="molecule type" value="Genomic_DNA"/>
</dbReference>
<reference evidence="3 4" key="1">
    <citation type="submission" date="2024-08" db="EMBL/GenBank/DDBJ databases">
        <title>Genome mining of Saccharopolyspora cebuensis PGLac3 from Nigerian medicinal plant.</title>
        <authorList>
            <person name="Ezeobiora C.E."/>
            <person name="Igbokwe N.H."/>
            <person name="Amin D.H."/>
            <person name="Mendie U.E."/>
        </authorList>
    </citation>
    <scope>NUCLEOTIDE SEQUENCE [LARGE SCALE GENOMIC DNA]</scope>
    <source>
        <strain evidence="3 4">PGLac3</strain>
    </source>
</reference>
<organism evidence="3 4">
    <name type="scientific">Saccharopolyspora cebuensis</name>
    <dbReference type="NCBI Taxonomy" id="418759"/>
    <lineage>
        <taxon>Bacteria</taxon>
        <taxon>Bacillati</taxon>
        <taxon>Actinomycetota</taxon>
        <taxon>Actinomycetes</taxon>
        <taxon>Pseudonocardiales</taxon>
        <taxon>Pseudonocardiaceae</taxon>
        <taxon>Saccharopolyspora</taxon>
    </lineage>
</organism>
<feature type="region of interest" description="Disordered" evidence="1">
    <location>
        <begin position="1"/>
        <end position="43"/>
    </location>
</feature>
<evidence type="ECO:0000313" key="3">
    <source>
        <dbReference type="EMBL" id="MEY8041352.1"/>
    </source>
</evidence>
<protein>
    <submittedName>
        <fullName evidence="3">Uncharacterized protein</fullName>
    </submittedName>
</protein>
<feature type="compositionally biased region" description="Pro residues" evidence="1">
    <location>
        <begin position="7"/>
        <end position="21"/>
    </location>
</feature>
<dbReference type="Proteomes" id="UP001564626">
    <property type="component" value="Unassembled WGS sequence"/>
</dbReference>
<proteinExistence type="predicted"/>
<keyword evidence="4" id="KW-1185">Reference proteome</keyword>
<feature type="compositionally biased region" description="Low complexity" evidence="1">
    <location>
        <begin position="22"/>
        <end position="35"/>
    </location>
</feature>
<sequence>MHYPNFPQQPPHQPGVPPGQPQPGYYQQQWGPHGYMPYPPGKPPHKRRTGLIVTLSLLGVVLLGAGAVTAVTLASGDEQKQQEKAGPLLPLAPGEGTPARYGPVEARNACQMIPVEFLVQQGFTLEGDSDIWERLPDPHTSVEPVTQEPGSMFMGLSSCAVFFADGGRVDIDIKRPPYNTSEEIAKTIEMYEEDGQPPYTEHGWEIYLLPDEDDPKWVDGALRKGDTVVQTLFGNSSNLPDGRSQDLAKQVLSRIAAALEQPPAPPNVATYPAPYGRVPDPCEALTAEDLSSMVGLPDSGVIEREWTVGEVRLLDRGMAQTGRFVETKCRRTSQQRDLFDDVGGLGLTLQTFRDERIAGMALDQYLDPAAKVSVFGGPARTLPETVGDSQALAVTRLDQESTYLFRVGRHLVHFQDAKMDDAALSAKYSAVAKAVAERLRTL</sequence>
<dbReference type="RefSeq" id="WP_369775073.1">
    <property type="nucleotide sequence ID" value="NZ_JBGEHV010000035.1"/>
</dbReference>
<evidence type="ECO:0000256" key="2">
    <source>
        <dbReference type="SAM" id="Phobius"/>
    </source>
</evidence>
<feature type="region of interest" description="Disordered" evidence="1">
    <location>
        <begin position="77"/>
        <end position="97"/>
    </location>
</feature>
<comment type="caution">
    <text evidence="3">The sequence shown here is derived from an EMBL/GenBank/DDBJ whole genome shotgun (WGS) entry which is preliminary data.</text>
</comment>
<keyword evidence="2" id="KW-1133">Transmembrane helix</keyword>